<dbReference type="STRING" id="36847.CLNEO_16750"/>
<accession>A0A136WF05</accession>
<dbReference type="PROSITE" id="PS00815">
    <property type="entry name" value="AIPM_HOMOCIT_SYNTH_1"/>
    <property type="match status" value="1"/>
</dbReference>
<dbReference type="EC" id="2.3.3.13" evidence="4"/>
<dbReference type="PATRIC" id="fig|36847.3.peg.1952"/>
<dbReference type="PROSITE" id="PS50991">
    <property type="entry name" value="PYR_CT"/>
    <property type="match status" value="1"/>
</dbReference>
<evidence type="ECO:0000313" key="5">
    <source>
        <dbReference type="Proteomes" id="UP000070539"/>
    </source>
</evidence>
<dbReference type="Gene3D" id="3.20.20.70">
    <property type="entry name" value="Aldolase class I"/>
    <property type="match status" value="1"/>
</dbReference>
<dbReference type="EMBL" id="LRVM01000004">
    <property type="protein sequence ID" value="KXL53132.1"/>
    <property type="molecule type" value="Genomic_DNA"/>
</dbReference>
<evidence type="ECO:0000256" key="1">
    <source>
        <dbReference type="ARBA" id="ARBA00022679"/>
    </source>
</evidence>
<dbReference type="RefSeq" id="WP_066087320.1">
    <property type="nucleotide sequence ID" value="NZ_LRVM01000004.1"/>
</dbReference>
<evidence type="ECO:0000259" key="3">
    <source>
        <dbReference type="PROSITE" id="PS50991"/>
    </source>
</evidence>
<dbReference type="PANTHER" id="PTHR42880">
    <property type="entry name" value="HOMOCITRATE SYNTHASE"/>
    <property type="match status" value="1"/>
</dbReference>
<organism evidence="4 5">
    <name type="scientific">Anaerotignum neopropionicum</name>
    <dbReference type="NCBI Taxonomy" id="36847"/>
    <lineage>
        <taxon>Bacteria</taxon>
        <taxon>Bacillati</taxon>
        <taxon>Bacillota</taxon>
        <taxon>Clostridia</taxon>
        <taxon>Lachnospirales</taxon>
        <taxon>Anaerotignaceae</taxon>
        <taxon>Anaerotignum</taxon>
    </lineage>
</organism>
<keyword evidence="5" id="KW-1185">Reference proteome</keyword>
<keyword evidence="1 2" id="KW-0808">Transferase</keyword>
<dbReference type="Pfam" id="PF00682">
    <property type="entry name" value="HMGL-like"/>
    <property type="match status" value="1"/>
</dbReference>
<dbReference type="AlphaFoldDB" id="A0A136WF05"/>
<feature type="domain" description="Pyruvate carboxyltransferase" evidence="3">
    <location>
        <begin position="5"/>
        <end position="254"/>
    </location>
</feature>
<dbReference type="InterPro" id="IPR000891">
    <property type="entry name" value="PYR_CT"/>
</dbReference>
<dbReference type="OrthoDB" id="9804858at2"/>
<name>A0A136WF05_9FIRM</name>
<dbReference type="PANTHER" id="PTHR42880:SF1">
    <property type="entry name" value="ISOPROPYLMALATE_HOMOCITRATE_CITRAMALATE SYNTHASE FAMILY PROTEIN"/>
    <property type="match status" value="1"/>
</dbReference>
<comment type="similarity">
    <text evidence="2">Belongs to the alpha-IPM synthase/homocitrate synthase family.</text>
</comment>
<evidence type="ECO:0000313" key="4">
    <source>
        <dbReference type="EMBL" id="KXL53132.1"/>
    </source>
</evidence>
<sequence>MKKPLKIVDTTLRDGEQCPGIIFSPENKVKLALALDKIGFYEIEVGIYDRKTEGKEFLREIMERRKNSKISLWARLIPNDVMEAAKQKPDLIHIAAPVSYVQIYSKLNKNKQWVEKALIQCMEIADNFDVPITLGFEDCSRADTGFMIRLAYLAESLGVKTIRLADTVGIFTPTKAGKLIKELKSKTSLPIETHEHNDFGMAVANSLEMAVLGAEFIDCTLFGIGERAGNCNLYDFVHAAEMRFDTGIEKRDILEVQKLFLQTVHKDVRSLL</sequence>
<dbReference type="InterPro" id="IPR013785">
    <property type="entry name" value="Aldolase_TIM"/>
</dbReference>
<gene>
    <name evidence="4" type="primary">leuA_2</name>
    <name evidence="4" type="ORF">CLNEO_16750</name>
</gene>
<dbReference type="PROSITE" id="PS00816">
    <property type="entry name" value="AIPM_HOMOCIT_SYNTH_2"/>
    <property type="match status" value="1"/>
</dbReference>
<keyword evidence="4" id="KW-0012">Acyltransferase</keyword>
<dbReference type="GO" id="GO:0019752">
    <property type="term" value="P:carboxylic acid metabolic process"/>
    <property type="evidence" value="ECO:0007669"/>
    <property type="project" value="InterPro"/>
</dbReference>
<dbReference type="SUPFAM" id="SSF51569">
    <property type="entry name" value="Aldolase"/>
    <property type="match status" value="1"/>
</dbReference>
<dbReference type="Proteomes" id="UP000070539">
    <property type="component" value="Unassembled WGS sequence"/>
</dbReference>
<dbReference type="GO" id="GO:0003852">
    <property type="term" value="F:2-isopropylmalate synthase activity"/>
    <property type="evidence" value="ECO:0007669"/>
    <property type="project" value="UniProtKB-EC"/>
</dbReference>
<reference evidence="4 5" key="1">
    <citation type="submission" date="2016-01" db="EMBL/GenBank/DDBJ databases">
        <title>Genome sequence of Clostridium neopropionicum X4, DSM-3847.</title>
        <authorList>
            <person name="Poehlein A."/>
            <person name="Beck M.H."/>
            <person name="Bengelsdorf F.R."/>
            <person name="Daniel R."/>
            <person name="Duerre P."/>
        </authorList>
    </citation>
    <scope>NUCLEOTIDE SEQUENCE [LARGE SCALE GENOMIC DNA]</scope>
    <source>
        <strain evidence="4 5">DSM-3847</strain>
    </source>
</reference>
<evidence type="ECO:0000256" key="2">
    <source>
        <dbReference type="RuleBase" id="RU003523"/>
    </source>
</evidence>
<dbReference type="InterPro" id="IPR002034">
    <property type="entry name" value="AIPM/Hcit_synth_CS"/>
</dbReference>
<proteinExistence type="inferred from homology"/>
<protein>
    <submittedName>
        <fullName evidence="4">2-isopropylmalate synthase</fullName>
        <ecNumber evidence="4">2.3.3.13</ecNumber>
    </submittedName>
</protein>
<comment type="caution">
    <text evidence="4">The sequence shown here is derived from an EMBL/GenBank/DDBJ whole genome shotgun (WGS) entry which is preliminary data.</text>
</comment>